<dbReference type="CDD" id="cd00130">
    <property type="entry name" value="PAS"/>
    <property type="match status" value="1"/>
</dbReference>
<accession>A0A7R9Q093</accession>
<dbReference type="PROSITE" id="PS50112">
    <property type="entry name" value="PAS"/>
    <property type="match status" value="1"/>
</dbReference>
<dbReference type="Gene3D" id="3.30.450.20">
    <property type="entry name" value="PAS domain"/>
    <property type="match status" value="1"/>
</dbReference>
<dbReference type="EMBL" id="OC859285">
    <property type="protein sequence ID" value="CAD7627412.1"/>
    <property type="molecule type" value="Genomic_DNA"/>
</dbReference>
<gene>
    <name evidence="2" type="ORF">OSB1V03_LOCUS7839</name>
</gene>
<protein>
    <recommendedName>
        <fullName evidence="1">PAS domain-containing protein</fullName>
    </recommendedName>
</protein>
<dbReference type="InterPro" id="IPR000014">
    <property type="entry name" value="PAS"/>
</dbReference>
<evidence type="ECO:0000313" key="3">
    <source>
        <dbReference type="Proteomes" id="UP000759131"/>
    </source>
</evidence>
<reference evidence="2" key="1">
    <citation type="submission" date="2020-11" db="EMBL/GenBank/DDBJ databases">
        <authorList>
            <person name="Tran Van P."/>
        </authorList>
    </citation>
    <scope>NUCLEOTIDE SEQUENCE</scope>
</reference>
<dbReference type="Pfam" id="PF08447">
    <property type="entry name" value="PAS_3"/>
    <property type="match status" value="1"/>
</dbReference>
<dbReference type="InterPro" id="IPR035965">
    <property type="entry name" value="PAS-like_dom_sf"/>
</dbReference>
<dbReference type="InterPro" id="IPR013655">
    <property type="entry name" value="PAS_fold_3"/>
</dbReference>
<dbReference type="SUPFAM" id="SSF55785">
    <property type="entry name" value="PYP-like sensor domain (PAS domain)"/>
    <property type="match status" value="1"/>
</dbReference>
<evidence type="ECO:0000313" key="2">
    <source>
        <dbReference type="EMBL" id="CAD7627412.1"/>
    </source>
</evidence>
<dbReference type="PANTHER" id="PTHR23042">
    <property type="entry name" value="CIRCADIAN PROTEIN CLOCK/ARNT/BMAL/PAS"/>
    <property type="match status" value="1"/>
</dbReference>
<keyword evidence="3" id="KW-1185">Reference proteome</keyword>
<dbReference type="EMBL" id="CAJPIZ010004710">
    <property type="protein sequence ID" value="CAG2107842.1"/>
    <property type="molecule type" value="Genomic_DNA"/>
</dbReference>
<dbReference type="Proteomes" id="UP000759131">
    <property type="component" value="Unassembled WGS sequence"/>
</dbReference>
<evidence type="ECO:0000259" key="1">
    <source>
        <dbReference type="PROSITE" id="PS50112"/>
    </source>
</evidence>
<feature type="domain" description="PAS" evidence="1">
    <location>
        <begin position="19"/>
        <end position="70"/>
    </location>
</feature>
<dbReference type="AlphaFoldDB" id="A0A7R9Q093"/>
<proteinExistence type="predicted"/>
<dbReference type="OrthoDB" id="7788762at2759"/>
<organism evidence="2">
    <name type="scientific">Medioppia subpectinata</name>
    <dbReference type="NCBI Taxonomy" id="1979941"/>
    <lineage>
        <taxon>Eukaryota</taxon>
        <taxon>Metazoa</taxon>
        <taxon>Ecdysozoa</taxon>
        <taxon>Arthropoda</taxon>
        <taxon>Chelicerata</taxon>
        <taxon>Arachnida</taxon>
        <taxon>Acari</taxon>
        <taxon>Acariformes</taxon>
        <taxon>Sarcoptiformes</taxon>
        <taxon>Oribatida</taxon>
        <taxon>Brachypylina</taxon>
        <taxon>Oppioidea</taxon>
        <taxon>Oppiidae</taxon>
        <taxon>Medioppia</taxon>
    </lineage>
</organism>
<name>A0A7R9Q093_9ACAR</name>
<dbReference type="InterPro" id="IPR050933">
    <property type="entry name" value="Circadian_TF"/>
</dbReference>
<dbReference type="SMART" id="SM00091">
    <property type="entry name" value="PAS"/>
    <property type="match status" value="1"/>
</dbReference>
<sequence>MAELSIMDADLDEYVSRHSLDGTLLFADHRISGIIGYLPSEVMGKSAYDYILPDDHSIALFAHKLMLSNSNGTGTIVHRLRTASGSFAFLQSSGCLQYDKNGQIDHWICVSRLLVENEGDKERDKFVKRFTPHIYNVSPTALYESLQIVVGPRTTASVLGAEPQKAESNAATVQEMESMDTRPPLPQQQSVQLTEMTTDCGTTFLSTTSTATRLTTAPITASVNTVLSPQLPTPFNTNITQFNGLMANINTGANVQSFQTIQTSPVVQFQTLPIASINSTQILTQQTANNGNGFDNNNGLTFNRSNSFSNNVVNFIAPTPVSLSAYVGTNIVNTSVCDNNSKVSYSSANSIPSSVGNVNITSNKPTNDLTHLLGATVLTFDSQQRPVLSIYSPQMATIQTTSVNNSINFINSGAKPPNGSYAGESSVTISPTLDTSFYSPNTDNQCEDSPIGSQTERLTLNGLNYEELSNHSTNSLLSFSFPSNESQCDFGLIEDQSFDDNITDDPFLSSVGSNGRKRSEFVSRDALRLGPSVETEASIVNHKNPNPSHSIVFASKADAN</sequence>